<keyword evidence="5" id="KW-1185">Reference proteome</keyword>
<dbReference type="RefSeq" id="WP_207545597.1">
    <property type="nucleotide sequence ID" value="NZ_FQUW01000004.1"/>
</dbReference>
<gene>
    <name evidence="4" type="ORF">SAMN02745218_00146</name>
</gene>
<dbReference type="SUPFAM" id="SSF53822">
    <property type="entry name" value="Periplasmic binding protein-like I"/>
    <property type="match status" value="1"/>
</dbReference>
<evidence type="ECO:0000256" key="2">
    <source>
        <dbReference type="ARBA" id="ARBA00022729"/>
    </source>
</evidence>
<dbReference type="Proteomes" id="UP000184196">
    <property type="component" value="Unassembled WGS sequence"/>
</dbReference>
<dbReference type="AlphaFoldDB" id="A0A1M4SJY7"/>
<dbReference type="InterPro" id="IPR028081">
    <property type="entry name" value="Leu-bd"/>
</dbReference>
<feature type="domain" description="Leucine-binding protein" evidence="3">
    <location>
        <begin position="37"/>
        <end position="380"/>
    </location>
</feature>
<comment type="similarity">
    <text evidence="1">Belongs to the leucine-binding protein family.</text>
</comment>
<evidence type="ECO:0000256" key="1">
    <source>
        <dbReference type="ARBA" id="ARBA00010062"/>
    </source>
</evidence>
<dbReference type="PROSITE" id="PS51257">
    <property type="entry name" value="PROKAR_LIPOPROTEIN"/>
    <property type="match status" value="1"/>
</dbReference>
<dbReference type="PANTHER" id="PTHR30483:SF37">
    <property type="entry name" value="ABC TRANSPORTER SUBSTRATE-BINDING PROTEIN"/>
    <property type="match status" value="1"/>
</dbReference>
<dbReference type="Gene3D" id="3.40.50.2300">
    <property type="match status" value="2"/>
</dbReference>
<name>A0A1M4SJY7_9FIRM</name>
<dbReference type="Pfam" id="PF13458">
    <property type="entry name" value="Peripla_BP_6"/>
    <property type="match status" value="1"/>
</dbReference>
<organism evidence="4 5">
    <name type="scientific">Desulfofundulus australicus DSM 11792</name>
    <dbReference type="NCBI Taxonomy" id="1121425"/>
    <lineage>
        <taxon>Bacteria</taxon>
        <taxon>Bacillati</taxon>
        <taxon>Bacillota</taxon>
        <taxon>Clostridia</taxon>
        <taxon>Eubacteriales</taxon>
        <taxon>Peptococcaceae</taxon>
        <taxon>Desulfofundulus</taxon>
    </lineage>
</organism>
<dbReference type="InterPro" id="IPR051010">
    <property type="entry name" value="BCAA_transport"/>
</dbReference>
<evidence type="ECO:0000313" key="5">
    <source>
        <dbReference type="Proteomes" id="UP000184196"/>
    </source>
</evidence>
<proteinExistence type="inferred from homology"/>
<reference evidence="5" key="1">
    <citation type="submission" date="2016-11" db="EMBL/GenBank/DDBJ databases">
        <authorList>
            <person name="Varghese N."/>
            <person name="Submissions S."/>
        </authorList>
    </citation>
    <scope>NUCLEOTIDE SEQUENCE [LARGE SCALE GENOMIC DNA]</scope>
    <source>
        <strain evidence="5">DSM 11792</strain>
    </source>
</reference>
<sequence length="421" mass="46532">MFIKRNYKIFLLCITVLLVMLIAGCSGGGKSSGEVKEIKIGNILPLSGSAAPVGKIGQQARDMAVEEINAAGGIKSLGGAKIKMIYADSKGDPATGVAEAERLITQERVALITGAYQSGVTLPATEVAERYKVPFVCPVPSEDVITERGFKYVFRLAEKTTWRNREQVRFIQDMAKKFGTPVKTVALIYENTAWGQGAVKGWEKYLKEAGLKIVLKEPYPANSSDLTPVVLKVKQLKPDVIMMCSYVSDAALLTNTFAEHKVKPLAFIGTSGGFADPVYFKTTGDNSEYFFDISTWEPDVNRPFSKEVNEKFKQKYGYPMNAEAVKAYTAMYVIKDALERAGSLDPEAIRKALAETKLTSGVTQMYASEIIFDESGQMVNAPLIISQFRKINGKMERVTVWPEKEARPGWKPVWPFPGWDK</sequence>
<accession>A0A1M4SJY7</accession>
<protein>
    <submittedName>
        <fullName evidence="4">Branched-chain amino acid transport system substrate-binding protein</fullName>
    </submittedName>
</protein>
<dbReference type="PANTHER" id="PTHR30483">
    <property type="entry name" value="LEUCINE-SPECIFIC-BINDING PROTEIN"/>
    <property type="match status" value="1"/>
</dbReference>
<evidence type="ECO:0000313" key="4">
    <source>
        <dbReference type="EMBL" id="SHE32516.1"/>
    </source>
</evidence>
<dbReference type="EMBL" id="FQUW01000004">
    <property type="protein sequence ID" value="SHE32516.1"/>
    <property type="molecule type" value="Genomic_DNA"/>
</dbReference>
<keyword evidence="2" id="KW-0732">Signal</keyword>
<dbReference type="InterPro" id="IPR028082">
    <property type="entry name" value="Peripla_BP_I"/>
</dbReference>
<evidence type="ECO:0000259" key="3">
    <source>
        <dbReference type="Pfam" id="PF13458"/>
    </source>
</evidence>
<dbReference type="CDD" id="cd06340">
    <property type="entry name" value="PBP1_ABC_ligand_binding-like"/>
    <property type="match status" value="1"/>
</dbReference>